<dbReference type="PROSITE" id="PS51128">
    <property type="entry name" value="ZF_DKSA_2"/>
    <property type="match status" value="1"/>
</dbReference>
<dbReference type="Pfam" id="PF01258">
    <property type="entry name" value="zf-dskA_traR"/>
    <property type="match status" value="1"/>
</dbReference>
<dbReference type="PANTHER" id="PTHR38777:SF1">
    <property type="entry name" value="DNAK SUPPRESSOR PROTEIN"/>
    <property type="match status" value="1"/>
</dbReference>
<proteinExistence type="predicted"/>
<organism evidence="6 7">
    <name type="scientific">Aliiroseovarius crassostreae</name>
    <dbReference type="NCBI Taxonomy" id="154981"/>
    <lineage>
        <taxon>Bacteria</taxon>
        <taxon>Pseudomonadati</taxon>
        <taxon>Pseudomonadota</taxon>
        <taxon>Alphaproteobacteria</taxon>
        <taxon>Rhodobacterales</taxon>
        <taxon>Paracoccaceae</taxon>
        <taxon>Aliiroseovarius</taxon>
    </lineage>
</organism>
<keyword evidence="7" id="KW-1185">Reference proteome</keyword>
<name>A0A0P7J7C1_9RHOB</name>
<dbReference type="GO" id="GO:1900378">
    <property type="term" value="P:positive regulation of secondary metabolite biosynthetic process"/>
    <property type="evidence" value="ECO:0007669"/>
    <property type="project" value="TreeGrafter"/>
</dbReference>
<keyword evidence="3" id="KW-0862">Zinc</keyword>
<evidence type="ECO:0000256" key="4">
    <source>
        <dbReference type="PROSITE-ProRule" id="PRU00510"/>
    </source>
</evidence>
<dbReference type="OrthoDB" id="962301at2"/>
<reference evidence="6 7" key="1">
    <citation type="submission" date="2015-09" db="EMBL/GenBank/DDBJ databases">
        <title>Draft genome sequence of Aliiroseovarius crassostreae CV919-312TSm, the causative agent of Roseovarius Oyster Disease (formerly Juvenile Oyster Disease).</title>
        <authorList>
            <person name="Kessner L."/>
            <person name="Spinard E."/>
            <person name="Nelson D."/>
        </authorList>
    </citation>
    <scope>NUCLEOTIDE SEQUENCE [LARGE SCALE GENOMIC DNA]</scope>
    <source>
        <strain evidence="6 7">CV919-312</strain>
    </source>
</reference>
<evidence type="ECO:0000256" key="1">
    <source>
        <dbReference type="ARBA" id="ARBA00022723"/>
    </source>
</evidence>
<dbReference type="EMBL" id="LKBA01000004">
    <property type="protein sequence ID" value="KPN64271.1"/>
    <property type="molecule type" value="Genomic_DNA"/>
</dbReference>
<dbReference type="PANTHER" id="PTHR38777">
    <property type="entry name" value="FELS-2 PROPHAGE PROTEIN"/>
    <property type="match status" value="1"/>
</dbReference>
<evidence type="ECO:0000256" key="3">
    <source>
        <dbReference type="ARBA" id="ARBA00022833"/>
    </source>
</evidence>
<dbReference type="SUPFAM" id="SSF57716">
    <property type="entry name" value="Glucocorticoid receptor-like (DNA-binding domain)"/>
    <property type="match status" value="1"/>
</dbReference>
<keyword evidence="1" id="KW-0479">Metal-binding</keyword>
<dbReference type="STRING" id="154981.AKJ29_16695"/>
<evidence type="ECO:0000256" key="2">
    <source>
        <dbReference type="ARBA" id="ARBA00022771"/>
    </source>
</evidence>
<accession>A0A0P7J7C1</accession>
<evidence type="ECO:0000313" key="7">
    <source>
        <dbReference type="Proteomes" id="UP000050471"/>
    </source>
</evidence>
<gene>
    <name evidence="6" type="ORF">AKJ29_16695</name>
</gene>
<sequence>MNECHIEAAEAAVQRECDSLANRSRAVVEGTGSVECIDCGEEISAARRAAAPFATRCLACQNHAEQSARRYGR</sequence>
<evidence type="ECO:0000313" key="6">
    <source>
        <dbReference type="EMBL" id="KPN64271.1"/>
    </source>
</evidence>
<comment type="caution">
    <text evidence="6">The sequence shown here is derived from an EMBL/GenBank/DDBJ whole genome shotgun (WGS) entry which is preliminary data.</text>
</comment>
<dbReference type="InterPro" id="IPR000962">
    <property type="entry name" value="Znf_DskA_TraR"/>
</dbReference>
<feature type="zinc finger region" description="dksA C4-type" evidence="4">
    <location>
        <begin position="36"/>
        <end position="60"/>
    </location>
</feature>
<dbReference type="Proteomes" id="UP000050471">
    <property type="component" value="Unassembled WGS sequence"/>
</dbReference>
<keyword evidence="2" id="KW-0863">Zinc-finger</keyword>
<dbReference type="Gene3D" id="1.20.120.910">
    <property type="entry name" value="DksA, coiled-coil domain"/>
    <property type="match status" value="1"/>
</dbReference>
<dbReference type="RefSeq" id="WP_055188352.1">
    <property type="nucleotide sequence ID" value="NZ_FPBS01000001.1"/>
</dbReference>
<protein>
    <recommendedName>
        <fullName evidence="5">Zinc finger DksA/TraR C4-type domain-containing protein</fullName>
    </recommendedName>
</protein>
<evidence type="ECO:0000259" key="5">
    <source>
        <dbReference type="Pfam" id="PF01258"/>
    </source>
</evidence>
<dbReference type="GO" id="GO:0008270">
    <property type="term" value="F:zinc ion binding"/>
    <property type="evidence" value="ECO:0007669"/>
    <property type="project" value="UniProtKB-KW"/>
</dbReference>
<feature type="domain" description="Zinc finger DksA/TraR C4-type" evidence="5">
    <location>
        <begin position="32"/>
        <end position="66"/>
    </location>
</feature>
<dbReference type="AlphaFoldDB" id="A0A0P7J7C1"/>